<feature type="region of interest" description="Disordered" evidence="4">
    <location>
        <begin position="208"/>
        <end position="255"/>
    </location>
</feature>
<feature type="domain" description="SHSP" evidence="5">
    <location>
        <begin position="97"/>
        <end position="208"/>
    </location>
</feature>
<protein>
    <submittedName>
        <fullName evidence="6">Heat shock protein 28.9</fullName>
    </submittedName>
</protein>
<dbReference type="GO" id="GO:0005634">
    <property type="term" value="C:nucleus"/>
    <property type="evidence" value="ECO:0007669"/>
    <property type="project" value="TreeGrafter"/>
</dbReference>
<evidence type="ECO:0000256" key="4">
    <source>
        <dbReference type="SAM" id="MobiDB-lite"/>
    </source>
</evidence>
<dbReference type="SUPFAM" id="SSF49764">
    <property type="entry name" value="HSP20-like chaperones"/>
    <property type="match status" value="1"/>
</dbReference>
<dbReference type="InterPro" id="IPR001436">
    <property type="entry name" value="Alpha-crystallin/sHSP_animal"/>
</dbReference>
<dbReference type="GO" id="GO:0009408">
    <property type="term" value="P:response to heat"/>
    <property type="evidence" value="ECO:0007669"/>
    <property type="project" value="TreeGrafter"/>
</dbReference>
<accession>M1G2G9</accession>
<reference evidence="6" key="1">
    <citation type="submission" date="2012-02" db="EMBL/GenBank/DDBJ databases">
        <authorList>
            <person name="Wang H.-H."/>
            <person name="Li X."/>
        </authorList>
    </citation>
    <scope>NUCLEOTIDE SEQUENCE</scope>
</reference>
<dbReference type="GO" id="GO:0051082">
    <property type="term" value="F:unfolded protein binding"/>
    <property type="evidence" value="ECO:0007669"/>
    <property type="project" value="TreeGrafter"/>
</dbReference>
<dbReference type="PRINTS" id="PR00299">
    <property type="entry name" value="ACRYSTALLIN"/>
</dbReference>
<dbReference type="EMBL" id="JQ655744">
    <property type="protein sequence ID" value="AFX84620.1"/>
    <property type="molecule type" value="mRNA"/>
</dbReference>
<evidence type="ECO:0000259" key="5">
    <source>
        <dbReference type="PROSITE" id="PS01031"/>
    </source>
</evidence>
<dbReference type="GO" id="GO:0005737">
    <property type="term" value="C:cytoplasm"/>
    <property type="evidence" value="ECO:0007669"/>
    <property type="project" value="TreeGrafter"/>
</dbReference>
<dbReference type="PANTHER" id="PTHR45640">
    <property type="entry name" value="HEAT SHOCK PROTEIN HSP-12.2-RELATED"/>
    <property type="match status" value="1"/>
</dbReference>
<dbReference type="PANTHER" id="PTHR45640:SF13">
    <property type="entry name" value="HEAT SHOCK PROTEIN 22-RELATED"/>
    <property type="match status" value="1"/>
</dbReference>
<evidence type="ECO:0000256" key="2">
    <source>
        <dbReference type="PROSITE-ProRule" id="PRU00285"/>
    </source>
</evidence>
<dbReference type="CDD" id="cd06526">
    <property type="entry name" value="metazoan_ACD"/>
    <property type="match status" value="1"/>
</dbReference>
<evidence type="ECO:0000256" key="1">
    <source>
        <dbReference type="ARBA" id="ARBA00023016"/>
    </source>
</evidence>
<dbReference type="AlphaFoldDB" id="M1G2G9"/>
<evidence type="ECO:0000256" key="3">
    <source>
        <dbReference type="RuleBase" id="RU003616"/>
    </source>
</evidence>
<dbReference type="InterPro" id="IPR008978">
    <property type="entry name" value="HSP20-like_chaperone"/>
</dbReference>
<organism evidence="6">
    <name type="scientific">Frankliniella occidentalis</name>
    <name type="common">Western flower thrips</name>
    <name type="synonym">Euthrips occidentalis</name>
    <dbReference type="NCBI Taxonomy" id="133901"/>
    <lineage>
        <taxon>Eukaryota</taxon>
        <taxon>Metazoa</taxon>
        <taxon>Ecdysozoa</taxon>
        <taxon>Arthropoda</taxon>
        <taxon>Hexapoda</taxon>
        <taxon>Insecta</taxon>
        <taxon>Pterygota</taxon>
        <taxon>Neoptera</taxon>
        <taxon>Paraneoptera</taxon>
        <taxon>Thysanoptera</taxon>
        <taxon>Terebrantia</taxon>
        <taxon>Thripoidea</taxon>
        <taxon>Thripidae</taxon>
        <taxon>Frankliniella</taxon>
    </lineage>
</organism>
<comment type="similarity">
    <text evidence="2 3">Belongs to the small heat shock protein (HSP20) family.</text>
</comment>
<dbReference type="GO" id="GO:0042026">
    <property type="term" value="P:protein refolding"/>
    <property type="evidence" value="ECO:0007669"/>
    <property type="project" value="TreeGrafter"/>
</dbReference>
<dbReference type="Gene3D" id="2.60.40.790">
    <property type="match status" value="1"/>
</dbReference>
<keyword evidence="1 6" id="KW-0346">Stress response</keyword>
<sequence length="255" mass="28855">MSLLPYILSELHDMSAALDGRRHGPRWERDDYGLLDDLLTYRDVVHPALAPPRGLLRLVDLDDPEHVPAHHHLVIRPRHLLRRQLSAPARRAQELRQRRQQQQVKEAAKKDDDGLLINVDVQQFLPEELSVQVLKDQGCVVVEGKHEERPDEHGYVQRQFTRRYKLPAHVDPDSVTSKLTSDGVLQVTAPRREALPAPKENVRHITITQSDHPAVKDAAEEAQTVPPKDKKAEEPVVGKDKRESSIESEAVVVGA</sequence>
<dbReference type="PROSITE" id="PS01031">
    <property type="entry name" value="SHSP"/>
    <property type="match status" value="1"/>
</dbReference>
<evidence type="ECO:0000313" key="6">
    <source>
        <dbReference type="EMBL" id="AFX84620.1"/>
    </source>
</evidence>
<feature type="compositionally biased region" description="Basic and acidic residues" evidence="4">
    <location>
        <begin position="227"/>
        <end position="245"/>
    </location>
</feature>
<dbReference type="Pfam" id="PF00011">
    <property type="entry name" value="HSP20"/>
    <property type="match status" value="1"/>
</dbReference>
<name>M1G2G9_FRAOC</name>
<proteinExistence type="evidence at transcript level"/>
<dbReference type="InterPro" id="IPR002068">
    <property type="entry name" value="A-crystallin/Hsp20_dom"/>
</dbReference>